<gene>
    <name evidence="4" type="ORF">MIND_01078500</name>
</gene>
<feature type="region of interest" description="Disordered" evidence="2">
    <location>
        <begin position="63"/>
        <end position="140"/>
    </location>
</feature>
<dbReference type="GO" id="GO:0005634">
    <property type="term" value="C:nucleus"/>
    <property type="evidence" value="ECO:0007669"/>
    <property type="project" value="UniProtKB-SubCell"/>
</dbReference>
<sequence>MSNSAPWTQTRKKPVYSNEEQQRVLFTALEAAKPQMKLTREVLERLARETKLTETWVRSWWGNQKMRERERERGRQQAEEGEDGGISTRLKTKAKAKRKTRDDDDEDEDNDVKRKPKRVRHASPLSVLSSVPSSPTLLSPEIATNSNAAQLLTQTDANDARQQPQLPFQVPVPPAVNFNLQETLPNPMQAQNHPYQQLNAMPYPQFHPYQQQQQLNQLQYQQLNGFQTLNPYNNALFQQQILPLLSLPYQNFNPFFAFPNLNALRQPNYNIPMQIPTAQQQAAAPFSSLNMFVPKREDDDAQVTQWLRMLE</sequence>
<dbReference type="GO" id="GO:0003677">
    <property type="term" value="F:DNA binding"/>
    <property type="evidence" value="ECO:0007669"/>
    <property type="project" value="UniProtKB-UniRule"/>
</dbReference>
<keyword evidence="1" id="KW-0539">Nucleus</keyword>
<dbReference type="InterPro" id="IPR001356">
    <property type="entry name" value="HD"/>
</dbReference>
<accession>A0A8H6W0Y4</accession>
<dbReference type="RefSeq" id="XP_037216752.1">
    <property type="nucleotide sequence ID" value="XM_037367358.1"/>
</dbReference>
<feature type="compositionally biased region" description="Basic residues" evidence="2">
    <location>
        <begin position="90"/>
        <end position="99"/>
    </location>
</feature>
<evidence type="ECO:0000313" key="5">
    <source>
        <dbReference type="Proteomes" id="UP000636479"/>
    </source>
</evidence>
<evidence type="ECO:0000256" key="2">
    <source>
        <dbReference type="SAM" id="MobiDB-lite"/>
    </source>
</evidence>
<name>A0A8H6W0Y4_9AGAR</name>
<feature type="DNA-binding region" description="Homeobox" evidence="1">
    <location>
        <begin position="10"/>
        <end position="72"/>
    </location>
</feature>
<comment type="subcellular location">
    <subcellularLocation>
        <location evidence="1">Nucleus</location>
    </subcellularLocation>
</comment>
<dbReference type="PROSITE" id="PS50071">
    <property type="entry name" value="HOMEOBOX_2"/>
    <property type="match status" value="1"/>
</dbReference>
<comment type="caution">
    <text evidence="4">The sequence shown here is derived from an EMBL/GenBank/DDBJ whole genome shotgun (WGS) entry which is preliminary data.</text>
</comment>
<dbReference type="EMBL" id="JACAZF010000009">
    <property type="protein sequence ID" value="KAF7295389.1"/>
    <property type="molecule type" value="Genomic_DNA"/>
</dbReference>
<keyword evidence="5" id="KW-1185">Reference proteome</keyword>
<evidence type="ECO:0000256" key="1">
    <source>
        <dbReference type="PROSITE-ProRule" id="PRU00108"/>
    </source>
</evidence>
<feature type="domain" description="Homeobox" evidence="3">
    <location>
        <begin position="8"/>
        <end position="71"/>
    </location>
</feature>
<evidence type="ECO:0000313" key="4">
    <source>
        <dbReference type="EMBL" id="KAF7295389.1"/>
    </source>
</evidence>
<protein>
    <recommendedName>
        <fullName evidence="3">Homeobox domain-containing protein</fullName>
    </recommendedName>
</protein>
<dbReference type="AlphaFoldDB" id="A0A8H6W0Y4"/>
<dbReference type="SUPFAM" id="SSF46689">
    <property type="entry name" value="Homeodomain-like"/>
    <property type="match status" value="1"/>
</dbReference>
<keyword evidence="1" id="KW-0371">Homeobox</keyword>
<feature type="region of interest" description="Disordered" evidence="2">
    <location>
        <begin position="1"/>
        <end position="20"/>
    </location>
</feature>
<feature type="compositionally biased region" description="Basic and acidic residues" evidence="2">
    <location>
        <begin position="65"/>
        <end position="78"/>
    </location>
</feature>
<dbReference type="InterPro" id="IPR009057">
    <property type="entry name" value="Homeodomain-like_sf"/>
</dbReference>
<organism evidence="4 5">
    <name type="scientific">Mycena indigotica</name>
    <dbReference type="NCBI Taxonomy" id="2126181"/>
    <lineage>
        <taxon>Eukaryota</taxon>
        <taxon>Fungi</taxon>
        <taxon>Dikarya</taxon>
        <taxon>Basidiomycota</taxon>
        <taxon>Agaricomycotina</taxon>
        <taxon>Agaricomycetes</taxon>
        <taxon>Agaricomycetidae</taxon>
        <taxon>Agaricales</taxon>
        <taxon>Marasmiineae</taxon>
        <taxon>Mycenaceae</taxon>
        <taxon>Mycena</taxon>
    </lineage>
</organism>
<evidence type="ECO:0000259" key="3">
    <source>
        <dbReference type="PROSITE" id="PS50071"/>
    </source>
</evidence>
<feature type="compositionally biased region" description="Low complexity" evidence="2">
    <location>
        <begin position="123"/>
        <end position="140"/>
    </location>
</feature>
<dbReference type="GeneID" id="59349874"/>
<keyword evidence="1" id="KW-0238">DNA-binding</keyword>
<reference evidence="4" key="1">
    <citation type="submission" date="2020-05" db="EMBL/GenBank/DDBJ databases">
        <title>Mycena genomes resolve the evolution of fungal bioluminescence.</title>
        <authorList>
            <person name="Tsai I.J."/>
        </authorList>
    </citation>
    <scope>NUCLEOTIDE SEQUENCE</scope>
    <source>
        <strain evidence="4">171206Taipei</strain>
    </source>
</reference>
<proteinExistence type="predicted"/>
<dbReference type="Proteomes" id="UP000636479">
    <property type="component" value="Unassembled WGS sequence"/>
</dbReference>
<dbReference type="Gene3D" id="1.10.10.60">
    <property type="entry name" value="Homeodomain-like"/>
    <property type="match status" value="1"/>
</dbReference>